<name>A0A7U7GAX7_9GAMM</name>
<dbReference type="AlphaFoldDB" id="A0A7U7GAX7"/>
<dbReference type="EMBL" id="CBTK010000112">
    <property type="protein sequence ID" value="CDH44908.1"/>
    <property type="molecule type" value="Genomic_DNA"/>
</dbReference>
<comment type="caution">
    <text evidence="1">The sequence shown here is derived from an EMBL/GenBank/DDBJ whole genome shotgun (WGS) entry which is preliminary data.</text>
</comment>
<accession>A0A7U7GAX7</accession>
<gene>
    <name evidence="1" type="ORF">BN874_20028</name>
</gene>
<keyword evidence="2" id="KW-1185">Reference proteome</keyword>
<protein>
    <submittedName>
        <fullName evidence="1">Uncharacterized protein</fullName>
    </submittedName>
</protein>
<reference evidence="1 2" key="1">
    <citation type="journal article" date="2014" name="ISME J.">
        <title>Candidatus Competibacter-lineage genomes retrieved from metagenomes reveal functional metabolic diversity.</title>
        <authorList>
            <person name="McIlroy S.J."/>
            <person name="Albertsen M."/>
            <person name="Andresen E.K."/>
            <person name="Saunders A.M."/>
            <person name="Kristiansen R."/>
            <person name="Stokholm-Bjerregaard M."/>
            <person name="Nielsen K.L."/>
            <person name="Nielsen P.H."/>
        </authorList>
    </citation>
    <scope>NUCLEOTIDE SEQUENCE [LARGE SCALE GENOMIC DNA]</scope>
    <source>
        <strain evidence="1 2">Run_B_J11</strain>
    </source>
</reference>
<sequence>MRTAPLSVVRGWGAFCNRWVKGWRGSFHAVALRGGYPGGFRRVRAPEPPHLSIPEPLKPARES</sequence>
<proteinExistence type="predicted"/>
<evidence type="ECO:0000313" key="2">
    <source>
        <dbReference type="Proteomes" id="UP000019184"/>
    </source>
</evidence>
<dbReference type="Proteomes" id="UP000019184">
    <property type="component" value="Unassembled WGS sequence"/>
</dbReference>
<evidence type="ECO:0000313" key="1">
    <source>
        <dbReference type="EMBL" id="CDH44908.1"/>
    </source>
</evidence>
<organism evidence="1 2">
    <name type="scientific">Candidatus Contendobacter odensis Run_B_J11</name>
    <dbReference type="NCBI Taxonomy" id="1400861"/>
    <lineage>
        <taxon>Bacteria</taxon>
        <taxon>Pseudomonadati</taxon>
        <taxon>Pseudomonadota</taxon>
        <taxon>Gammaproteobacteria</taxon>
        <taxon>Candidatus Competibacteraceae</taxon>
        <taxon>Candidatus Contendibacter</taxon>
    </lineage>
</organism>